<sequence length="295" mass="34563">MNNKHDSFVHDDGNKKKLTFFFLPNAEPEMEKHECPICHDPVKVPVSFTYQCFPCRKPENGPGCHDILRVCLYCARTYLQLNTYYKDRVVSRKCLLCPTTTNPRRLRKAKDIYKKDYSYMSRDKSTDYTCFHSECDFKGSQNNLDHHMKHQCLYRTVPCHCGVFYRPIDVESHRGQCPYYTPCTLCPPHTYVLTGEWEKHVRQVHDRVACQHMGCGALFELSALEKHMASECLYRSIVCGQCGELQRMCSQQDHLLRHVQQDQQTIAQLVESMENARRSLDQSLTAYQQWITRDT</sequence>
<dbReference type="PANTHER" id="PTHR10131">
    <property type="entry name" value="TNF RECEPTOR ASSOCIATED FACTOR"/>
    <property type="match status" value="1"/>
</dbReference>
<dbReference type="PANTHER" id="PTHR10131:SF94">
    <property type="entry name" value="TNF RECEPTOR-ASSOCIATED FACTOR 4"/>
    <property type="match status" value="1"/>
</dbReference>
<evidence type="ECO:0008006" key="2">
    <source>
        <dbReference type="Google" id="ProtNLM"/>
    </source>
</evidence>
<dbReference type="EMBL" id="MN740156">
    <property type="protein sequence ID" value="QHT90685.1"/>
    <property type="molecule type" value="Genomic_DNA"/>
</dbReference>
<dbReference type="AlphaFoldDB" id="A0A6C0IE17"/>
<proteinExistence type="predicted"/>
<evidence type="ECO:0000313" key="1">
    <source>
        <dbReference type="EMBL" id="QHT90685.1"/>
    </source>
</evidence>
<reference evidence="1" key="1">
    <citation type="journal article" date="2020" name="Nature">
        <title>Giant virus diversity and host interactions through global metagenomics.</title>
        <authorList>
            <person name="Schulz F."/>
            <person name="Roux S."/>
            <person name="Paez-Espino D."/>
            <person name="Jungbluth S."/>
            <person name="Walsh D.A."/>
            <person name="Denef V.J."/>
            <person name="McMahon K.D."/>
            <person name="Konstantinidis K.T."/>
            <person name="Eloe-Fadrosh E.A."/>
            <person name="Kyrpides N.C."/>
            <person name="Woyke T."/>
        </authorList>
    </citation>
    <scope>NUCLEOTIDE SEQUENCE</scope>
    <source>
        <strain evidence="1">GVMAG-M-3300023184-71</strain>
    </source>
</reference>
<organism evidence="1">
    <name type="scientific">viral metagenome</name>
    <dbReference type="NCBI Taxonomy" id="1070528"/>
    <lineage>
        <taxon>unclassified sequences</taxon>
        <taxon>metagenomes</taxon>
        <taxon>organismal metagenomes</taxon>
    </lineage>
</organism>
<accession>A0A6C0IE17</accession>
<protein>
    <recommendedName>
        <fullName evidence="2">TRAF-type domain-containing protein</fullName>
    </recommendedName>
</protein>
<name>A0A6C0IE17_9ZZZZ</name>